<dbReference type="Gene3D" id="2.40.100.10">
    <property type="entry name" value="Cyclophilin-like"/>
    <property type="match status" value="1"/>
</dbReference>
<keyword evidence="1" id="KW-0547">Nucleotide-binding</keyword>
<keyword evidence="2" id="KW-0378">Hydrolase</keyword>
<feature type="domain" description="Carboxyltransferase" evidence="5">
    <location>
        <begin position="26"/>
        <end position="307"/>
    </location>
</feature>
<comment type="caution">
    <text evidence="6">The sequence shown here is derived from an EMBL/GenBank/DDBJ whole genome shotgun (WGS) entry which is preliminary data.</text>
</comment>
<dbReference type="InterPro" id="IPR003778">
    <property type="entry name" value="CT_A_B"/>
</dbReference>
<gene>
    <name evidence="6" type="ORF">NBRC3257_0314</name>
</gene>
<dbReference type="EMBL" id="BASM01000004">
    <property type="protein sequence ID" value="GAD25315.1"/>
    <property type="molecule type" value="Genomic_DNA"/>
</dbReference>
<dbReference type="SMART" id="SM00797">
    <property type="entry name" value="AHS2"/>
    <property type="match status" value="1"/>
</dbReference>
<evidence type="ECO:0000313" key="6">
    <source>
        <dbReference type="EMBL" id="GAD25315.1"/>
    </source>
</evidence>
<proteinExistence type="predicted"/>
<dbReference type="Pfam" id="PF02626">
    <property type="entry name" value="CT_A_B"/>
    <property type="match status" value="1"/>
</dbReference>
<dbReference type="NCBIfam" id="TIGR00724">
    <property type="entry name" value="urea_amlyse_rel"/>
    <property type="match status" value="1"/>
</dbReference>
<accession>A0ABQ0ISW3</accession>
<evidence type="ECO:0000256" key="1">
    <source>
        <dbReference type="ARBA" id="ARBA00022741"/>
    </source>
</evidence>
<evidence type="ECO:0000259" key="5">
    <source>
        <dbReference type="SMART" id="SM00797"/>
    </source>
</evidence>
<keyword evidence="3" id="KW-0067">ATP-binding</keyword>
<dbReference type="InterPro" id="IPR052708">
    <property type="entry name" value="PxpC"/>
</dbReference>
<name>A0ABQ0ISW3_GLUTH</name>
<reference evidence="6 7" key="1">
    <citation type="submission" date="2013-08" db="EMBL/GenBank/DDBJ databases">
        <title>Gluconobacter thailandicus NBRC 3257 whole genome sequence.</title>
        <authorList>
            <person name="Matsutani M."/>
            <person name="Yakushi T."/>
            <person name="Matsushita K."/>
        </authorList>
    </citation>
    <scope>NUCLEOTIDE SEQUENCE [LARGE SCALE GENOMIC DNA]</scope>
    <source>
        <strain evidence="6 7">NBRC 3257</strain>
    </source>
</reference>
<sequence>MIEVLTGSTLNTIQDFGRSRAMTLAVARGGAMDRLALAQGNLLLGNAPGDAGIEVVFFPFRIRFDAPTALAITGAEGLATLDGRVLPANWAITAQPGQVLTVQAPSSGSRRYLTFGGGLDVPVVLGARATDVKGNFGGFHGRPLQKGDILATLPVSAAGIRFPEYGYGLSHPAPLPGGTETVVRVLPAAEHHLFTPESLRIFEDSTWTLTSSANRMGYRLEGDTPMALHHRVSLFSHGIMPGTVQVPPAGQPIIQMMDANTCGGYPKIATVIEPDLRLLGQTPVGRAVRFVTVSRDEAVTAIRREATELAALERDLRTLRAGLLCA</sequence>
<dbReference type="PANTHER" id="PTHR43309:SF3">
    <property type="entry name" value="5-OXOPROLINASE SUBUNIT C"/>
    <property type="match status" value="1"/>
</dbReference>
<organism evidence="6 7">
    <name type="scientific">Gluconobacter thailandicus NBRC 3257</name>
    <dbReference type="NCBI Taxonomy" id="1381097"/>
    <lineage>
        <taxon>Bacteria</taxon>
        <taxon>Pseudomonadati</taxon>
        <taxon>Pseudomonadota</taxon>
        <taxon>Alphaproteobacteria</taxon>
        <taxon>Acetobacterales</taxon>
        <taxon>Acetobacteraceae</taxon>
        <taxon>Gluconobacter</taxon>
    </lineage>
</organism>
<protein>
    <submittedName>
        <fullName evidence="6">Carboxylase</fullName>
    </submittedName>
</protein>
<evidence type="ECO:0000256" key="4">
    <source>
        <dbReference type="SAM" id="Coils"/>
    </source>
</evidence>
<dbReference type="Proteomes" id="UP000018209">
    <property type="component" value="Unassembled WGS sequence"/>
</dbReference>
<dbReference type="SUPFAM" id="SSF50891">
    <property type="entry name" value="Cyclophilin-like"/>
    <property type="match status" value="1"/>
</dbReference>
<dbReference type="InterPro" id="IPR029000">
    <property type="entry name" value="Cyclophilin-like_dom_sf"/>
</dbReference>
<feature type="coiled-coil region" evidence="4">
    <location>
        <begin position="295"/>
        <end position="322"/>
    </location>
</feature>
<keyword evidence="4" id="KW-0175">Coiled coil</keyword>
<dbReference type="PANTHER" id="PTHR43309">
    <property type="entry name" value="5-OXOPROLINASE SUBUNIT C"/>
    <property type="match status" value="1"/>
</dbReference>
<dbReference type="RefSeq" id="WP_035729108.1">
    <property type="nucleotide sequence ID" value="NZ_BASM01000004.1"/>
</dbReference>
<evidence type="ECO:0000256" key="2">
    <source>
        <dbReference type="ARBA" id="ARBA00022801"/>
    </source>
</evidence>
<evidence type="ECO:0000256" key="3">
    <source>
        <dbReference type="ARBA" id="ARBA00022840"/>
    </source>
</evidence>
<evidence type="ECO:0000313" key="7">
    <source>
        <dbReference type="Proteomes" id="UP000018209"/>
    </source>
</evidence>
<keyword evidence="7" id="KW-1185">Reference proteome</keyword>